<proteinExistence type="predicted"/>
<sequence length="287" mass="30882">MNPLLRLLPARPVQWAATLSLLCLLPACQTSVGETTAGTAAATKAYSTSAIAPDSVATASSDSLQPVPVALLPNVPGAVHQQIQELYSAFGAEATGLRLAVFERACIGYLNLRKAGRLSQPGILAVADMDMPSSEKRLWVLDLKAGKVLHRSHVAHGRGSGKLRAERFSNVMKSACTAMGFYRTQDTYHGKHGLSRRLRGLDVGQNDNALRRYVVLHAADYVSQQYLQRYGQAGYSRGCPALPPDKYRAIIETVGEGGCLYLSGPSVVSKWLDTTIAAEQLAAHGWH</sequence>
<dbReference type="EMBL" id="FYEW01000002">
    <property type="protein sequence ID" value="SNC75550.1"/>
    <property type="molecule type" value="Genomic_DNA"/>
</dbReference>
<dbReference type="OrthoDB" id="9815195at2"/>
<dbReference type="InterPro" id="IPR032676">
    <property type="entry name" value="YkuD_2"/>
</dbReference>
<reference evidence="2" key="1">
    <citation type="submission" date="2017-06" db="EMBL/GenBank/DDBJ databases">
        <authorList>
            <person name="Varghese N."/>
            <person name="Submissions S."/>
        </authorList>
    </citation>
    <scope>NUCLEOTIDE SEQUENCE [LARGE SCALE GENOMIC DNA]</scope>
    <source>
        <strain evidence="2">DSM 11116</strain>
    </source>
</reference>
<organism evidence="1 2">
    <name type="scientific">Hymenobacter gelipurpurascens</name>
    <dbReference type="NCBI Taxonomy" id="89968"/>
    <lineage>
        <taxon>Bacteria</taxon>
        <taxon>Pseudomonadati</taxon>
        <taxon>Bacteroidota</taxon>
        <taxon>Cytophagia</taxon>
        <taxon>Cytophagales</taxon>
        <taxon>Hymenobacteraceae</taxon>
        <taxon>Hymenobacter</taxon>
    </lineage>
</organism>
<evidence type="ECO:0000313" key="1">
    <source>
        <dbReference type="EMBL" id="SNC75550.1"/>
    </source>
</evidence>
<name>A0A212UBK5_9BACT</name>
<gene>
    <name evidence="1" type="ORF">SAMN06265337_2930</name>
</gene>
<dbReference type="AlphaFoldDB" id="A0A212UBK5"/>
<dbReference type="RefSeq" id="WP_088844251.1">
    <property type="nucleotide sequence ID" value="NZ_FYEW01000002.1"/>
</dbReference>
<accession>A0A212UBK5</accession>
<dbReference type="PANTHER" id="PTHR38477">
    <property type="entry name" value="HYPOTHETICAL EXPORTED PROTEIN"/>
    <property type="match status" value="1"/>
</dbReference>
<protein>
    <submittedName>
        <fullName evidence="1">L,D-transpeptidase catalytic domain</fullName>
    </submittedName>
</protein>
<evidence type="ECO:0000313" key="2">
    <source>
        <dbReference type="Proteomes" id="UP000198131"/>
    </source>
</evidence>
<dbReference type="Pfam" id="PF13645">
    <property type="entry name" value="YkuD_2"/>
    <property type="match status" value="1"/>
</dbReference>
<keyword evidence="2" id="KW-1185">Reference proteome</keyword>
<dbReference type="Proteomes" id="UP000198131">
    <property type="component" value="Unassembled WGS sequence"/>
</dbReference>
<dbReference type="PANTHER" id="PTHR38477:SF1">
    <property type="entry name" value="MUREIN L,D-TRANSPEPTIDASE CATALYTIC DOMAIN FAMILY PROTEIN"/>
    <property type="match status" value="1"/>
</dbReference>